<keyword evidence="2" id="KW-0813">Transport</keyword>
<feature type="binding site" evidence="5">
    <location>
        <position position="337"/>
    </location>
    <ligand>
        <name>spermidine</name>
        <dbReference type="ChEBI" id="CHEBI:57834"/>
    </ligand>
</feature>
<evidence type="ECO:0000256" key="5">
    <source>
        <dbReference type="PIRSR" id="PIRSR019574-1"/>
    </source>
</evidence>
<dbReference type="KEGG" id="ppx:T1E_4855"/>
<dbReference type="GO" id="GO:0015846">
    <property type="term" value="P:polyamine transport"/>
    <property type="evidence" value="ECO:0007669"/>
    <property type="project" value="InterPro"/>
</dbReference>
<comment type="subcellular location">
    <subcellularLocation>
        <location evidence="1">Periplasm</location>
    </subcellularLocation>
</comment>
<proteinExistence type="predicted"/>
<dbReference type="CDD" id="cd13659">
    <property type="entry name" value="PBP2_PotF"/>
    <property type="match status" value="1"/>
</dbReference>
<dbReference type="InterPro" id="IPR001188">
    <property type="entry name" value="Sperm_putr-bd"/>
</dbReference>
<dbReference type="SUPFAM" id="SSF53850">
    <property type="entry name" value="Periplasmic binding protein-like II"/>
    <property type="match status" value="1"/>
</dbReference>
<evidence type="ECO:0000313" key="7">
    <source>
        <dbReference type="Proteomes" id="UP000006503"/>
    </source>
</evidence>
<dbReference type="HOGENOM" id="CLU_026974_1_4_6"/>
<dbReference type="Gene3D" id="3.40.190.10">
    <property type="entry name" value="Periplasmic binding protein-like II"/>
    <property type="match status" value="2"/>
</dbReference>
<organism evidence="6 7">
    <name type="scientific">Pseudomonas putida (strain DOT-T1E)</name>
    <dbReference type="NCBI Taxonomy" id="1196325"/>
    <lineage>
        <taxon>Bacteria</taxon>
        <taxon>Pseudomonadati</taxon>
        <taxon>Pseudomonadota</taxon>
        <taxon>Gammaproteobacteria</taxon>
        <taxon>Pseudomonadales</taxon>
        <taxon>Pseudomonadaceae</taxon>
        <taxon>Pseudomonas</taxon>
    </lineage>
</organism>
<evidence type="ECO:0000256" key="2">
    <source>
        <dbReference type="ARBA" id="ARBA00022448"/>
    </source>
</evidence>
<dbReference type="PIRSF" id="PIRSF019574">
    <property type="entry name" value="Periplasmic_polyamine_BP"/>
    <property type="match status" value="1"/>
</dbReference>
<evidence type="ECO:0000256" key="3">
    <source>
        <dbReference type="ARBA" id="ARBA00022729"/>
    </source>
</evidence>
<keyword evidence="4" id="KW-0574">Periplasm</keyword>
<evidence type="ECO:0000256" key="4">
    <source>
        <dbReference type="ARBA" id="ARBA00022764"/>
    </source>
</evidence>
<gene>
    <name evidence="6" type="ordered locus">T1E_4855</name>
</gene>
<dbReference type="PATRIC" id="fig|1196325.3.peg.4808"/>
<dbReference type="EMBL" id="CP003734">
    <property type="protein sequence ID" value="AFO50681.1"/>
    <property type="molecule type" value="Genomic_DNA"/>
</dbReference>
<dbReference type="GO" id="GO:0019808">
    <property type="term" value="F:polyamine binding"/>
    <property type="evidence" value="ECO:0007669"/>
    <property type="project" value="InterPro"/>
</dbReference>
<evidence type="ECO:0000313" key="6">
    <source>
        <dbReference type="EMBL" id="AFO50681.1"/>
    </source>
</evidence>
<accession>I7CBR2</accession>
<protein>
    <submittedName>
        <fullName evidence="6">Extracellular solute-binding protein family 1</fullName>
    </submittedName>
</protein>
<name>I7CBR2_PSEPT</name>
<dbReference type="AlphaFoldDB" id="I7CBR2"/>
<dbReference type="PRINTS" id="PR00909">
    <property type="entry name" value="SPERMDNBNDNG"/>
</dbReference>
<dbReference type="Pfam" id="PF13416">
    <property type="entry name" value="SBP_bac_8"/>
    <property type="match status" value="1"/>
</dbReference>
<dbReference type="Proteomes" id="UP000006503">
    <property type="component" value="Chromosome"/>
</dbReference>
<dbReference type="GO" id="GO:0042597">
    <property type="term" value="C:periplasmic space"/>
    <property type="evidence" value="ECO:0007669"/>
    <property type="project" value="UniProtKB-SubCell"/>
</dbReference>
<keyword evidence="3" id="KW-0732">Signal</keyword>
<dbReference type="InterPro" id="IPR006059">
    <property type="entry name" value="SBP"/>
</dbReference>
<dbReference type="PANTHER" id="PTHR30222">
    <property type="entry name" value="SPERMIDINE/PUTRESCINE-BINDING PERIPLASMIC PROTEIN"/>
    <property type="match status" value="1"/>
</dbReference>
<reference evidence="7" key="1">
    <citation type="journal article" date="2013" name="Microb. Biotechnol.">
        <title>Metabolic potential of the organic-solvent tolerant Pseudomonas putida DOT-T1E deduced from its annotated genome.</title>
        <authorList>
            <person name="Udaondo Z."/>
            <person name="Molina L."/>
            <person name="Daniels C."/>
            <person name="Gomez M.J."/>
            <person name="Molina-Henares M.A."/>
            <person name="Matilla M.A."/>
            <person name="Roca A."/>
            <person name="Fernandez M."/>
            <person name="Duque E."/>
            <person name="Segura A."/>
            <person name="Ramos J.L."/>
        </authorList>
    </citation>
    <scope>NUCLEOTIDE SEQUENCE [LARGE SCALE GENOMIC DNA]</scope>
    <source>
        <strain evidence="7">DOT-T1E</strain>
    </source>
</reference>
<dbReference type="PANTHER" id="PTHR30222:SF12">
    <property type="entry name" value="NORSPERMIDINE SENSOR"/>
    <property type="match status" value="1"/>
</dbReference>
<evidence type="ECO:0000256" key="1">
    <source>
        <dbReference type="ARBA" id="ARBA00004418"/>
    </source>
</evidence>
<sequence>MVIGFTASVAASIGAAIAAPQQVRVYNWSDLIGEHTIKDFQDRTGIQVLYDTFDSEATLQVKLLTGNSGYDVAAPSNTSLSQLIKAGALTELDRSKIPNWKNLDPELMKFVESKDPDNRHALIYDWGTTGIGMNRSLLEAKMPDAPFDSLDLLFKPEIVSRFKSCGVAMLDSPEDVYPIVLNYLGLDPQQPTPQNLEKANELLKAVLPNLRYIASGTYINDLANGNVCLVLGWSGDVEIARARAQEAGITDKIQYVAPREGALAWFGFLVIPQGAPNLDAAYRFLNETLEPKVSADFTATVGYANAVPASLALLPEEVTKNPAIFPPEDVRKKMFWQTDPSPRQLRDMSRAWNRFKNSM</sequence>